<proteinExistence type="predicted"/>
<protein>
    <submittedName>
        <fullName evidence="1">Uncharacterized protein</fullName>
    </submittedName>
</protein>
<name>A0A062TVY5_9PROT</name>
<reference evidence="1 2" key="1">
    <citation type="submission" date="2013-04" db="EMBL/GenBank/DDBJ databases">
        <title>Hyphomonas sp. T24B3 Genome Sequencing.</title>
        <authorList>
            <person name="Lai Q."/>
            <person name="Shao Z."/>
        </authorList>
    </citation>
    <scope>NUCLEOTIDE SEQUENCE [LARGE SCALE GENOMIC DNA]</scope>
    <source>
        <strain evidence="1 2">T24B3</strain>
    </source>
</reference>
<dbReference type="EMBL" id="AWFB01000007">
    <property type="protein sequence ID" value="RAN35014.1"/>
    <property type="molecule type" value="Genomic_DNA"/>
</dbReference>
<evidence type="ECO:0000313" key="2">
    <source>
        <dbReference type="Proteomes" id="UP000249123"/>
    </source>
</evidence>
<dbReference type="AlphaFoldDB" id="A0A062TVY5"/>
<keyword evidence="2" id="KW-1185">Reference proteome</keyword>
<comment type="caution">
    <text evidence="1">The sequence shown here is derived from an EMBL/GenBank/DDBJ whole genome shotgun (WGS) entry which is preliminary data.</text>
</comment>
<dbReference type="STRING" id="1280941.HY2_09095"/>
<evidence type="ECO:0000313" key="1">
    <source>
        <dbReference type="EMBL" id="RAN35014.1"/>
    </source>
</evidence>
<accession>A0A062TVY5</accession>
<gene>
    <name evidence="1" type="ORF">HY3_09220</name>
</gene>
<organism evidence="1 2">
    <name type="scientific">Hyphomonas pacifica</name>
    <dbReference type="NCBI Taxonomy" id="1280941"/>
    <lineage>
        <taxon>Bacteria</taxon>
        <taxon>Pseudomonadati</taxon>
        <taxon>Pseudomonadota</taxon>
        <taxon>Alphaproteobacteria</taxon>
        <taxon>Hyphomonadales</taxon>
        <taxon>Hyphomonadaceae</taxon>
        <taxon>Hyphomonas</taxon>
    </lineage>
</organism>
<sequence>MPIMNSHLNRLQIAYDAHNKITHVLVLTRSNDACENVQFQGNTTKGAGRYFWKAGEKFLSFLIQGIQLPIDRFQFSCFSITCRVV</sequence>
<dbReference type="Proteomes" id="UP000249123">
    <property type="component" value="Unassembled WGS sequence"/>
</dbReference>